<evidence type="ECO:0000256" key="2">
    <source>
        <dbReference type="SAM" id="SignalP"/>
    </source>
</evidence>
<dbReference type="CDD" id="cd01344">
    <property type="entry name" value="PL2_Passenger_AT"/>
    <property type="match status" value="1"/>
</dbReference>
<evidence type="ECO:0000313" key="4">
    <source>
        <dbReference type="EMBL" id="MEN3930848.1"/>
    </source>
</evidence>
<keyword evidence="5" id="KW-1185">Reference proteome</keyword>
<dbReference type="SMART" id="SM00710">
    <property type="entry name" value="PbH1"/>
    <property type="match status" value="8"/>
</dbReference>
<dbReference type="PROSITE" id="PS51208">
    <property type="entry name" value="AUTOTRANSPORTER"/>
    <property type="match status" value="1"/>
</dbReference>
<organism evidence="4 5">
    <name type="scientific">Hohaiivirga grylli</name>
    <dbReference type="NCBI Taxonomy" id="3133970"/>
    <lineage>
        <taxon>Bacteria</taxon>
        <taxon>Pseudomonadati</taxon>
        <taxon>Pseudomonadota</taxon>
        <taxon>Alphaproteobacteria</taxon>
        <taxon>Hyphomicrobiales</taxon>
        <taxon>Methylobacteriaceae</taxon>
        <taxon>Hohaiivirga</taxon>
    </lineage>
</organism>
<dbReference type="InterPro" id="IPR036709">
    <property type="entry name" value="Autotransporte_beta_dom_sf"/>
</dbReference>
<keyword evidence="1 2" id="KW-0732">Signal</keyword>
<dbReference type="Pfam" id="PF03797">
    <property type="entry name" value="Autotransporter"/>
    <property type="match status" value="1"/>
</dbReference>
<dbReference type="SUPFAM" id="SSF51126">
    <property type="entry name" value="Pectin lyase-like"/>
    <property type="match status" value="2"/>
</dbReference>
<dbReference type="InterPro" id="IPR006315">
    <property type="entry name" value="OM_autotransptr_brl_dom"/>
</dbReference>
<dbReference type="NCBIfam" id="TIGR02601">
    <property type="entry name" value="autotrns_rpt"/>
    <property type="match status" value="1"/>
</dbReference>
<dbReference type="InterPro" id="IPR043990">
    <property type="entry name" value="AC_1"/>
</dbReference>
<feature type="domain" description="Autotransporter" evidence="3">
    <location>
        <begin position="1535"/>
        <end position="1815"/>
    </location>
</feature>
<dbReference type="InterPro" id="IPR005546">
    <property type="entry name" value="Autotransporte_beta"/>
</dbReference>
<dbReference type="InterPro" id="IPR006626">
    <property type="entry name" value="PbH1"/>
</dbReference>
<dbReference type="SMART" id="SM00869">
    <property type="entry name" value="Autotransporter"/>
    <property type="match status" value="1"/>
</dbReference>
<evidence type="ECO:0000313" key="5">
    <source>
        <dbReference type="Proteomes" id="UP001418637"/>
    </source>
</evidence>
<dbReference type="SUPFAM" id="SSF103515">
    <property type="entry name" value="Autotransporter"/>
    <property type="match status" value="1"/>
</dbReference>
<dbReference type="InterPro" id="IPR011050">
    <property type="entry name" value="Pectin_lyase_fold/virulence"/>
</dbReference>
<proteinExistence type="predicted"/>
<dbReference type="EMBL" id="JBBYXI010000002">
    <property type="protein sequence ID" value="MEN3930848.1"/>
    <property type="molecule type" value="Genomic_DNA"/>
</dbReference>
<dbReference type="Proteomes" id="UP001418637">
    <property type="component" value="Unassembled WGS sequence"/>
</dbReference>
<gene>
    <name evidence="4" type="ORF">WJT86_07215</name>
</gene>
<accession>A0ABV0BJT2</accession>
<dbReference type="RefSeq" id="WP_346336873.1">
    <property type="nucleotide sequence ID" value="NZ_JBBYXI010000002.1"/>
</dbReference>
<reference evidence="4 5" key="1">
    <citation type="submission" date="2024-04" db="EMBL/GenBank/DDBJ databases">
        <title>A novel species isolated from cricket.</title>
        <authorList>
            <person name="Wang H.-C."/>
        </authorList>
    </citation>
    <scope>NUCLEOTIDE SEQUENCE [LARGE SCALE GENOMIC DNA]</scope>
    <source>
        <strain evidence="4 5">WL0021</strain>
    </source>
</reference>
<name>A0ABV0BJT2_9HYPH</name>
<dbReference type="PANTHER" id="PTHR35037">
    <property type="entry name" value="C-TERMINAL REGION OF AIDA-LIKE PROTEIN"/>
    <property type="match status" value="1"/>
</dbReference>
<dbReference type="InterPro" id="IPR013425">
    <property type="entry name" value="Autotrns_rpt"/>
</dbReference>
<dbReference type="Pfam" id="PF12951">
    <property type="entry name" value="PATR"/>
    <property type="match status" value="2"/>
</dbReference>
<dbReference type="Gene3D" id="2.160.20.20">
    <property type="match status" value="2"/>
</dbReference>
<dbReference type="NCBIfam" id="TIGR01414">
    <property type="entry name" value="autotrans_barl"/>
    <property type="match status" value="1"/>
</dbReference>
<dbReference type="Pfam" id="PF18883">
    <property type="entry name" value="AC_1"/>
    <property type="match status" value="1"/>
</dbReference>
<dbReference type="PANTHER" id="PTHR35037:SF3">
    <property type="entry name" value="C-TERMINAL REGION OF AIDA-LIKE PROTEIN"/>
    <property type="match status" value="1"/>
</dbReference>
<evidence type="ECO:0000256" key="1">
    <source>
        <dbReference type="ARBA" id="ARBA00022729"/>
    </source>
</evidence>
<dbReference type="InterPro" id="IPR012332">
    <property type="entry name" value="Autotransporter_pectin_lyase_C"/>
</dbReference>
<evidence type="ECO:0000259" key="3">
    <source>
        <dbReference type="PROSITE" id="PS51208"/>
    </source>
</evidence>
<feature type="chain" id="PRO_5047261044" evidence="2">
    <location>
        <begin position="19"/>
        <end position="1815"/>
    </location>
</feature>
<feature type="signal peptide" evidence="2">
    <location>
        <begin position="1"/>
        <end position="18"/>
    </location>
</feature>
<comment type="caution">
    <text evidence="4">The sequence shown here is derived from an EMBL/GenBank/DDBJ whole genome shotgun (WGS) entry which is preliminary data.</text>
</comment>
<dbReference type="InterPro" id="IPR051551">
    <property type="entry name" value="Autotransporter_adhesion"/>
</dbReference>
<protein>
    <submittedName>
        <fullName evidence="4">Autotransporter outer membrane beta-barrel domain-containing protein</fullName>
    </submittedName>
</protein>
<sequence>MILLGGVCALSMITAASAQTTTPQDANNSSIILSDDVLISTTGTGTASYNLWARNNGIITATTNNFSLTSQSTSVLYAQSGGQITLDGTGGFLNITGGVLFAGGGIVHATGANSLISLTGAYITTSQEIGGSVTGAYANLGATLSLTDTTISLTGSSTNNVPTGIVGFSLVGTTSSANLSNVTFNIATTSTSGGSVAILVTDRANLTADNLNINLTSGGRSGSKVGLSVTNSQVTISDLVITGVSTSTLNATVSGVSVLGAASIVTINGGTISGAGITAGISANSYGTINANNLNVSSSKSAAITLAQSINSGILNISGGNYAAPANGSTTVSASHMGKLTIKDGAVISNIGSTNATGGYAVYAYSTVGASSYTDIILDDAIIDANGYSATYRVIGAYAAGSASTITMDNSTINVSGGVVSLSGLASYGVLVNGTGTSFTGTNSTITFSRKDASTTIYGAAVQAQAGGVASLDGMTIQQNGNYSYGIAATGTGSKITVTNTSVTSPGTAINGAGLAVSSGGELHITGSTVSFAGTGSYGALLNGISGTTNILSVTDTELTSTGAAAIAIAEGTTGDVTLNGTGTSITGNGIWLNVSGAGSYGDIIIRNGATVRGAAFTATGNTADVAMSFNAVWEISGASQLSNLSVDAATIKYIASGTTLNVTNEIQLKSGGGTFDTNGYDNTLATKLTDVGALTKTGSGTLTLTAVNDYAGGTTVAGGVLRLIGDGAIGAGIAQIDAGGTLFVDLPNSGDYAFNNELIGNGTLQAALADTTKSFDFGISVGTGFTGTFRMGTGRFDLSGNNTAVLTNATLQADTGSIVTVGAGSQAVGNLTFNGGRLHYADVSVPADINTADLVTTGNVSVTSNGGIVAVDTAVAGIVIPTTPSDQLNLLSQDDNAQVKLIDASGTVTGAGGLTLTDLDGNVISMSNHQVDIISGGQTVAVGSYDYIFSGKDNDGVYLGYGLKQLDLQSGQTLTLTPDLGASGGATDMSAKITGSGNLAIDAAGASDGIVSLSNATNDYRGITHVLSGTLQMANDRVLGLTSDLQILSGTTFDMNGFSQAVGAIHVASGGELNLTSGSTLTITDAQRAVDDTDGGALENNTLFGSGTLVIDPSILHVNGVQQGFTGNIQITGGSELQLNNVNAFDTTTSIEVVGAEDKVIFTDLAAYNPNWTSEVTGTTAASFKGAGSVEATSGSDITLAGNSSGFSGLFIADTNAVLRASAQQNIGTASIQADGIFNFDVISDPWHLDNAVTGSGEVLKTGNGALIVNQALAGFTGLTQIDSGAFVVGDSSTTGALVTGSVNVASGAVLSGTGTVEGPVRNDGEIVAYNVFNSAAAISNLTVGPLANAGSINLAGSEVGNTLTVVGGLTSQKGTVTLNTVLGDDASKTDRLILDGGATTGSTNLIIHNQNGAGGQTVIGIQVVEARNGATTQADSFVLDPSSDGYRSTTATLASGAYDYQLIRGGHGGDANSWYLSSSTQEISSGNGNGNGGGQPVYRPEAGVYLAQAQVARSMFLMTFHDREGYVQMNSAGQAPKYAGWARIVGSHENSRAANNALSTSTGTVKAQMGLDLFQWESQLFGSFYAGIMGGWGHSELEAKSRQGSMAKANGKTDGYSVGVYGTWYQNDKGQGGAYVDTWAQYSWFNNEVRGIGLPVEKFDSQAFTASIEGGYSLLLNESDNFKLFLEPQAQLAYVSYHSDSHNEVNGTRVRYKAGNGLIARIGARLYSVHMTGRDQIVRPYIEANYWYNQKGGKLYMNNDLVPGNTPRSSGEIKAGLAAQINKNFQIWGDVGARFGGNKYSSFTAQAGLKYSW</sequence>
<dbReference type="Gene3D" id="2.40.128.130">
    <property type="entry name" value="Autotransporter beta-domain"/>
    <property type="match status" value="1"/>
</dbReference>